<keyword evidence="8 11" id="KW-0539">Nucleus</keyword>
<evidence type="ECO:0000256" key="11">
    <source>
        <dbReference type="RuleBase" id="RU271113"/>
    </source>
</evidence>
<organism evidence="15 16">
    <name type="scientific">Aphanomyces euteiches</name>
    <dbReference type="NCBI Taxonomy" id="100861"/>
    <lineage>
        <taxon>Eukaryota</taxon>
        <taxon>Sar</taxon>
        <taxon>Stramenopiles</taxon>
        <taxon>Oomycota</taxon>
        <taxon>Saprolegniomycetes</taxon>
        <taxon>Saprolegniales</taxon>
        <taxon>Verrucalvaceae</taxon>
        <taxon>Aphanomyces</taxon>
    </lineage>
</organism>
<keyword evidence="16" id="KW-1185">Reference proteome</keyword>
<comment type="similarity">
    <text evidence="11">Belongs to the class I-like SAM-binding methyltransferase superfamily. DOT1 family.</text>
</comment>
<dbReference type="GO" id="GO:0140956">
    <property type="term" value="F:histone H3K79 trimethyltransferase activity"/>
    <property type="evidence" value="ECO:0007669"/>
    <property type="project" value="UniProtKB-EC"/>
</dbReference>
<dbReference type="Proteomes" id="UP000481153">
    <property type="component" value="Unassembled WGS sequence"/>
</dbReference>
<dbReference type="VEuPathDB" id="FungiDB:AeMF1_002997"/>
<protein>
    <recommendedName>
        <fullName evidence="3 11">Histone-lysine N-methyltransferase, H3 lysine-79 specific</fullName>
        <ecNumber evidence="2 11">2.1.1.360</ecNumber>
    </recommendedName>
    <alternativeName>
        <fullName evidence="9 11">Histone H3-K79 methyltransferase</fullName>
    </alternativeName>
</protein>
<keyword evidence="4 11" id="KW-0489">Methyltransferase</keyword>
<evidence type="ECO:0000256" key="10">
    <source>
        <dbReference type="ARBA" id="ARBA00047770"/>
    </source>
</evidence>
<reference evidence="15 16" key="1">
    <citation type="submission" date="2019-07" db="EMBL/GenBank/DDBJ databases">
        <title>Genomics analysis of Aphanomyces spp. identifies a new class of oomycete effector associated with host adaptation.</title>
        <authorList>
            <person name="Gaulin E."/>
        </authorList>
    </citation>
    <scope>NUCLEOTIDE SEQUENCE [LARGE SCALE GENOMIC DNA]</scope>
    <source>
        <strain evidence="15 16">ATCC 201684</strain>
    </source>
</reference>
<dbReference type="PROSITE" id="PS51569">
    <property type="entry name" value="DOT1"/>
    <property type="match status" value="1"/>
</dbReference>
<keyword evidence="7 11" id="KW-0156">Chromatin regulator</keyword>
<accession>A0A6G0XLP3</accession>
<evidence type="ECO:0000256" key="13">
    <source>
        <dbReference type="SAM" id="Phobius"/>
    </source>
</evidence>
<keyword evidence="5 11" id="KW-0808">Transferase</keyword>
<dbReference type="GO" id="GO:0006281">
    <property type="term" value="P:DNA repair"/>
    <property type="evidence" value="ECO:0007669"/>
    <property type="project" value="TreeGrafter"/>
</dbReference>
<dbReference type="EC" id="2.1.1.360" evidence="2 11"/>
<comment type="caution">
    <text evidence="15">The sequence shown here is derived from an EMBL/GenBank/DDBJ whole genome shotgun (WGS) entry which is preliminary data.</text>
</comment>
<dbReference type="PANTHER" id="PTHR21451:SF0">
    <property type="entry name" value="HISTONE-LYSINE N-METHYLTRANSFERASE, H3 LYSINE-79 SPECIFIC"/>
    <property type="match status" value="1"/>
</dbReference>
<comment type="function">
    <text evidence="11">Histone methyltransferase that specifically trimethylates histone H3 to form H3K79me3. This methylation is required for telomere silencing and for the pachytene checkpoint during the meiotic cell cycle by allowing the recruitment of RAD9 to double strand breaks. Nucleosomes are preferred as substrate compared to free histone.</text>
</comment>
<comment type="subcellular location">
    <subcellularLocation>
        <location evidence="1 11">Nucleus</location>
    </subcellularLocation>
</comment>
<keyword evidence="13" id="KW-1133">Transmembrane helix</keyword>
<name>A0A6G0XLP3_9STRA</name>
<proteinExistence type="inferred from homology"/>
<evidence type="ECO:0000256" key="5">
    <source>
        <dbReference type="ARBA" id="ARBA00022679"/>
    </source>
</evidence>
<feature type="region of interest" description="Disordered" evidence="12">
    <location>
        <begin position="1"/>
        <end position="112"/>
    </location>
</feature>
<evidence type="ECO:0000259" key="14">
    <source>
        <dbReference type="PROSITE" id="PS51569"/>
    </source>
</evidence>
<feature type="compositionally biased region" description="Polar residues" evidence="12">
    <location>
        <begin position="93"/>
        <end position="108"/>
    </location>
</feature>
<evidence type="ECO:0000256" key="8">
    <source>
        <dbReference type="ARBA" id="ARBA00023242"/>
    </source>
</evidence>
<dbReference type="GO" id="GO:0032259">
    <property type="term" value="P:methylation"/>
    <property type="evidence" value="ECO:0007669"/>
    <property type="project" value="UniProtKB-KW"/>
</dbReference>
<feature type="transmembrane region" description="Helical" evidence="13">
    <location>
        <begin position="275"/>
        <end position="295"/>
    </location>
</feature>
<dbReference type="InterPro" id="IPR029063">
    <property type="entry name" value="SAM-dependent_MTases_sf"/>
</dbReference>
<comment type="miscellaneous">
    <text evidence="11">In contrast to other lysine histone methyltransferases, it does not contain a SET domain, suggesting the existence of another mechanism for methylation of lysine residues of histones.</text>
</comment>
<gene>
    <name evidence="15" type="ORF">Ae201684_003699</name>
</gene>
<dbReference type="PANTHER" id="PTHR21451">
    <property type="entry name" value="HISTONE H3 METHYLTRANSFERASE"/>
    <property type="match status" value="1"/>
</dbReference>
<keyword evidence="13" id="KW-0812">Transmembrane</keyword>
<feature type="compositionally biased region" description="Basic residues" evidence="12">
    <location>
        <begin position="81"/>
        <end position="91"/>
    </location>
</feature>
<dbReference type="InterPro" id="IPR025789">
    <property type="entry name" value="DOT1_dom"/>
</dbReference>
<dbReference type="GO" id="GO:0000077">
    <property type="term" value="P:DNA damage checkpoint signaling"/>
    <property type="evidence" value="ECO:0007669"/>
    <property type="project" value="TreeGrafter"/>
</dbReference>
<feature type="compositionally biased region" description="Polar residues" evidence="12">
    <location>
        <begin position="1"/>
        <end position="17"/>
    </location>
</feature>
<dbReference type="GO" id="GO:0005634">
    <property type="term" value="C:nucleus"/>
    <property type="evidence" value="ECO:0007669"/>
    <property type="project" value="UniProtKB-SubCell"/>
</dbReference>
<evidence type="ECO:0000256" key="12">
    <source>
        <dbReference type="SAM" id="MobiDB-lite"/>
    </source>
</evidence>
<evidence type="ECO:0000256" key="3">
    <source>
        <dbReference type="ARBA" id="ARBA00020987"/>
    </source>
</evidence>
<dbReference type="AlphaFoldDB" id="A0A6G0XLP3"/>
<evidence type="ECO:0000313" key="16">
    <source>
        <dbReference type="Proteomes" id="UP000481153"/>
    </source>
</evidence>
<dbReference type="EMBL" id="VJMJ01000041">
    <property type="protein sequence ID" value="KAF0741136.1"/>
    <property type="molecule type" value="Genomic_DNA"/>
</dbReference>
<keyword evidence="6 11" id="KW-0949">S-adenosyl-L-methionine</keyword>
<comment type="catalytic activity">
    <reaction evidence="10 11">
        <text>L-lysyl(79)-[histone H3] + 3 S-adenosyl-L-methionine = N(6),N(6),N(6)-trimethyl-L-lysyl(79)-[histone H3] + 3 S-adenosyl-L-homocysteine + 3 H(+)</text>
        <dbReference type="Rhea" id="RHEA:60328"/>
        <dbReference type="Rhea" id="RHEA-COMP:15549"/>
        <dbReference type="Rhea" id="RHEA-COMP:15552"/>
        <dbReference type="ChEBI" id="CHEBI:15378"/>
        <dbReference type="ChEBI" id="CHEBI:29969"/>
        <dbReference type="ChEBI" id="CHEBI:57856"/>
        <dbReference type="ChEBI" id="CHEBI:59789"/>
        <dbReference type="ChEBI" id="CHEBI:61961"/>
        <dbReference type="EC" id="2.1.1.360"/>
    </reaction>
</comment>
<evidence type="ECO:0000256" key="9">
    <source>
        <dbReference type="ARBA" id="ARBA00029821"/>
    </source>
</evidence>
<evidence type="ECO:0000256" key="2">
    <source>
        <dbReference type="ARBA" id="ARBA00012190"/>
    </source>
</evidence>
<evidence type="ECO:0000256" key="6">
    <source>
        <dbReference type="ARBA" id="ARBA00022691"/>
    </source>
</evidence>
<evidence type="ECO:0000256" key="1">
    <source>
        <dbReference type="ARBA" id="ARBA00004123"/>
    </source>
</evidence>
<dbReference type="Pfam" id="PF08123">
    <property type="entry name" value="DOT1"/>
    <property type="match status" value="1"/>
</dbReference>
<keyword evidence="13" id="KW-0472">Membrane</keyword>
<dbReference type="Gene3D" id="3.40.50.150">
    <property type="entry name" value="Vaccinia Virus protein VP39"/>
    <property type="match status" value="1"/>
</dbReference>
<feature type="domain" description="DOT1" evidence="14">
    <location>
        <begin position="41"/>
        <end position="357"/>
    </location>
</feature>
<evidence type="ECO:0000256" key="4">
    <source>
        <dbReference type="ARBA" id="ARBA00022603"/>
    </source>
</evidence>
<dbReference type="SUPFAM" id="SSF53335">
    <property type="entry name" value="S-adenosyl-L-methionine-dependent methyltransferases"/>
    <property type="match status" value="1"/>
</dbReference>
<sequence>MTSQEAYTSQESPLSSPQKRKHNTPDTTTPVQETKRHGTRRPKRLSSSTESSEGDQPTTQPLINLVTSSFEDSDKSLSPRPRNKYPTRRQSAKPGTTDSYNQGATGRTTSRRKACLRPGDVLRILGQLFEEVEADDRAMYKVTDDVIRDETATCDKSDLVESTNTMELRRMCTYGEVLPEDFSRVIIPHLQLTSQDVFYDLGCGAGKIVLHVALETPCVVAKGMELMLNRVIEGQRALERVQRMCPRIVREKVIRIVQGDMCHPPDDVNMMDATVVFINNVVFPPLLMTAVLEILGRMKRLKRVVTMRKLCERHRDERCARQKSPCVTFAHPPEEAKVLVSWAKHASCYIYHRVTCV</sequence>
<feature type="compositionally biased region" description="Polar residues" evidence="12">
    <location>
        <begin position="45"/>
        <end position="70"/>
    </location>
</feature>
<evidence type="ECO:0000256" key="7">
    <source>
        <dbReference type="ARBA" id="ARBA00022853"/>
    </source>
</evidence>
<dbReference type="InterPro" id="IPR030445">
    <property type="entry name" value="H3-K79_meTrfase"/>
</dbReference>
<evidence type="ECO:0000313" key="15">
    <source>
        <dbReference type="EMBL" id="KAF0741136.1"/>
    </source>
</evidence>